<dbReference type="Gene3D" id="6.10.140.1320">
    <property type="match status" value="1"/>
</dbReference>
<dbReference type="GO" id="GO:0097250">
    <property type="term" value="P:mitochondrial respirasome assembly"/>
    <property type="evidence" value="ECO:0007669"/>
    <property type="project" value="TreeGrafter"/>
</dbReference>
<keyword evidence="9" id="KW-1185">Reference proteome</keyword>
<keyword evidence="3 6" id="KW-1133">Transmembrane helix</keyword>
<dbReference type="Pfam" id="PF04588">
    <property type="entry name" value="HIG_1_N"/>
    <property type="match status" value="1"/>
</dbReference>
<evidence type="ECO:0000256" key="5">
    <source>
        <dbReference type="ARBA" id="ARBA00023136"/>
    </source>
</evidence>
<evidence type="ECO:0000259" key="7">
    <source>
        <dbReference type="PROSITE" id="PS51503"/>
    </source>
</evidence>
<dbReference type="EMBL" id="JH711580">
    <property type="protein sequence ID" value="EIW79741.1"/>
    <property type="molecule type" value="Genomic_DNA"/>
</dbReference>
<feature type="non-terminal residue" evidence="8">
    <location>
        <position position="1"/>
    </location>
</feature>
<evidence type="ECO:0000313" key="9">
    <source>
        <dbReference type="Proteomes" id="UP000053558"/>
    </source>
</evidence>
<feature type="transmembrane region" description="Helical" evidence="6">
    <location>
        <begin position="16"/>
        <end position="35"/>
    </location>
</feature>
<dbReference type="KEGG" id="cput:CONPUDRAFT_16626"/>
<dbReference type="InterPro" id="IPR007667">
    <property type="entry name" value="Hypoxia_induced_domain"/>
</dbReference>
<evidence type="ECO:0000313" key="8">
    <source>
        <dbReference type="EMBL" id="EIW79741.1"/>
    </source>
</evidence>
<evidence type="ECO:0000256" key="2">
    <source>
        <dbReference type="ARBA" id="ARBA00022692"/>
    </source>
</evidence>
<gene>
    <name evidence="8" type="ORF">CONPUDRAFT_16626</name>
</gene>
<keyword evidence="4" id="KW-0496">Mitochondrion</keyword>
<dbReference type="PANTHER" id="PTHR12297:SF3">
    <property type="entry name" value="HIG1 DOMAIN FAMILY MEMBER 1A"/>
    <property type="match status" value="1"/>
</dbReference>
<dbReference type="OMA" id="KSREEPF"/>
<evidence type="ECO:0000256" key="6">
    <source>
        <dbReference type="SAM" id="Phobius"/>
    </source>
</evidence>
<evidence type="ECO:0000256" key="4">
    <source>
        <dbReference type="ARBA" id="ARBA00023128"/>
    </source>
</evidence>
<dbReference type="InterPro" id="IPR050355">
    <property type="entry name" value="RCF1"/>
</dbReference>
<dbReference type="GeneID" id="19205506"/>
<feature type="transmembrane region" description="Helical" evidence="6">
    <location>
        <begin position="47"/>
        <end position="68"/>
    </location>
</feature>
<keyword evidence="5 6" id="KW-0472">Membrane</keyword>
<dbReference type="PANTHER" id="PTHR12297">
    <property type="entry name" value="HYPOXIA-INDUCBILE GENE 1 HIG1 -RELATED"/>
    <property type="match status" value="1"/>
</dbReference>
<dbReference type="GO" id="GO:0031966">
    <property type="term" value="C:mitochondrial membrane"/>
    <property type="evidence" value="ECO:0007669"/>
    <property type="project" value="UniProtKB-SubCell"/>
</dbReference>
<sequence>ETYSDKAYRKFKENPLVPVGALATCGALIMATVKMRKGDSRSFNHWLRARVAAQALTVAFVCAGAWSLSKERDPESSKTRQLDEIAVHREERIARERSEFEGRLKEATQAYESE</sequence>
<keyword evidence="2 6" id="KW-0812">Transmembrane</keyword>
<dbReference type="PROSITE" id="PS51503">
    <property type="entry name" value="HIG1"/>
    <property type="match status" value="1"/>
</dbReference>
<accession>A0A5M3MMC9</accession>
<comment type="caution">
    <text evidence="8">The sequence shown here is derived from an EMBL/GenBank/DDBJ whole genome shotgun (WGS) entry which is preliminary data.</text>
</comment>
<proteinExistence type="predicted"/>
<dbReference type="Proteomes" id="UP000053558">
    <property type="component" value="Unassembled WGS sequence"/>
</dbReference>
<organism evidence="8 9">
    <name type="scientific">Coniophora puteana (strain RWD-64-598)</name>
    <name type="common">Brown rot fungus</name>
    <dbReference type="NCBI Taxonomy" id="741705"/>
    <lineage>
        <taxon>Eukaryota</taxon>
        <taxon>Fungi</taxon>
        <taxon>Dikarya</taxon>
        <taxon>Basidiomycota</taxon>
        <taxon>Agaricomycotina</taxon>
        <taxon>Agaricomycetes</taxon>
        <taxon>Agaricomycetidae</taxon>
        <taxon>Boletales</taxon>
        <taxon>Coniophorineae</taxon>
        <taxon>Coniophoraceae</taxon>
        <taxon>Coniophora</taxon>
    </lineage>
</organism>
<protein>
    <recommendedName>
        <fullName evidence="7">HIG1 domain-containing protein</fullName>
    </recommendedName>
</protein>
<dbReference type="OrthoDB" id="6604018at2759"/>
<dbReference type="AlphaFoldDB" id="A0A5M3MMC9"/>
<evidence type="ECO:0000256" key="1">
    <source>
        <dbReference type="ARBA" id="ARBA00004325"/>
    </source>
</evidence>
<evidence type="ECO:0000256" key="3">
    <source>
        <dbReference type="ARBA" id="ARBA00022989"/>
    </source>
</evidence>
<dbReference type="RefSeq" id="XP_007769694.1">
    <property type="nucleotide sequence ID" value="XM_007771504.1"/>
</dbReference>
<feature type="domain" description="HIG1" evidence="7">
    <location>
        <begin position="1"/>
        <end position="79"/>
    </location>
</feature>
<feature type="non-terminal residue" evidence="8">
    <location>
        <position position="114"/>
    </location>
</feature>
<name>A0A5M3MMC9_CONPW</name>
<reference evidence="9" key="1">
    <citation type="journal article" date="2012" name="Science">
        <title>The Paleozoic origin of enzymatic lignin decomposition reconstructed from 31 fungal genomes.</title>
        <authorList>
            <person name="Floudas D."/>
            <person name="Binder M."/>
            <person name="Riley R."/>
            <person name="Barry K."/>
            <person name="Blanchette R.A."/>
            <person name="Henrissat B."/>
            <person name="Martinez A.T."/>
            <person name="Otillar R."/>
            <person name="Spatafora J.W."/>
            <person name="Yadav J.S."/>
            <person name="Aerts A."/>
            <person name="Benoit I."/>
            <person name="Boyd A."/>
            <person name="Carlson A."/>
            <person name="Copeland A."/>
            <person name="Coutinho P.M."/>
            <person name="de Vries R.P."/>
            <person name="Ferreira P."/>
            <person name="Findley K."/>
            <person name="Foster B."/>
            <person name="Gaskell J."/>
            <person name="Glotzer D."/>
            <person name="Gorecki P."/>
            <person name="Heitman J."/>
            <person name="Hesse C."/>
            <person name="Hori C."/>
            <person name="Igarashi K."/>
            <person name="Jurgens J.A."/>
            <person name="Kallen N."/>
            <person name="Kersten P."/>
            <person name="Kohler A."/>
            <person name="Kuees U."/>
            <person name="Kumar T.K.A."/>
            <person name="Kuo A."/>
            <person name="LaButti K."/>
            <person name="Larrondo L.F."/>
            <person name="Lindquist E."/>
            <person name="Ling A."/>
            <person name="Lombard V."/>
            <person name="Lucas S."/>
            <person name="Lundell T."/>
            <person name="Martin R."/>
            <person name="McLaughlin D.J."/>
            <person name="Morgenstern I."/>
            <person name="Morin E."/>
            <person name="Murat C."/>
            <person name="Nagy L.G."/>
            <person name="Nolan M."/>
            <person name="Ohm R.A."/>
            <person name="Patyshakuliyeva A."/>
            <person name="Rokas A."/>
            <person name="Ruiz-Duenas F.J."/>
            <person name="Sabat G."/>
            <person name="Salamov A."/>
            <person name="Samejima M."/>
            <person name="Schmutz J."/>
            <person name="Slot J.C."/>
            <person name="St John F."/>
            <person name="Stenlid J."/>
            <person name="Sun H."/>
            <person name="Sun S."/>
            <person name="Syed K."/>
            <person name="Tsang A."/>
            <person name="Wiebenga A."/>
            <person name="Young D."/>
            <person name="Pisabarro A."/>
            <person name="Eastwood D.C."/>
            <person name="Martin F."/>
            <person name="Cullen D."/>
            <person name="Grigoriev I.V."/>
            <person name="Hibbett D.S."/>
        </authorList>
    </citation>
    <scope>NUCLEOTIDE SEQUENCE [LARGE SCALE GENOMIC DNA]</scope>
    <source>
        <strain evidence="9">RWD-64-598 SS2</strain>
    </source>
</reference>
<comment type="subcellular location">
    <subcellularLocation>
        <location evidence="1">Mitochondrion membrane</location>
    </subcellularLocation>
</comment>